<dbReference type="SUPFAM" id="SSF46565">
    <property type="entry name" value="Chaperone J-domain"/>
    <property type="match status" value="1"/>
</dbReference>
<dbReference type="GO" id="GO:0006260">
    <property type="term" value="P:DNA replication"/>
    <property type="evidence" value="ECO:0007669"/>
    <property type="project" value="UniProtKB-KW"/>
</dbReference>
<accession>B0S318</accession>
<dbReference type="Pfam" id="PF00226">
    <property type="entry name" value="DnaJ"/>
    <property type="match status" value="1"/>
</dbReference>
<evidence type="ECO:0000313" key="4">
    <source>
        <dbReference type="Proteomes" id="UP000001319"/>
    </source>
</evidence>
<dbReference type="PROSITE" id="PS50076">
    <property type="entry name" value="DNAJ_2"/>
    <property type="match status" value="1"/>
</dbReference>
<dbReference type="Proteomes" id="UP000001319">
    <property type="component" value="Chromosome"/>
</dbReference>
<name>B0S318_FINM2</name>
<keyword evidence="4" id="KW-1185">Reference proteome</keyword>
<dbReference type="KEGG" id="fma:FMG_1340"/>
<feature type="domain" description="J" evidence="2">
    <location>
        <begin position="100"/>
        <end position="246"/>
    </location>
</feature>
<sequence length="263" mass="31538">MIKKIIKVDHNGKYDDEIDKLRVSVSMLLLERDNLLLHECKNIEDQYILKFGKLEYKVYEAECDYRRLKRKLELIIICRNHNKPIDLKKIDEQLEKELAEFYKKLNARLDEIEEANRRASLPKLSKEDAAELKSIYRKLIKKLHPDMNPNVTEYEKELFNKVVECYENGDLMGLQIIAITLGEDTPITPENTFEEKQRLTLLVDKLNSEIHEIKTTYPYILLETLADKQKTAERYKQLHEMYDRYLYQIKIYTDEIERYLNEE</sequence>
<keyword evidence="1" id="KW-0235">DNA replication</keyword>
<evidence type="ECO:0000259" key="2">
    <source>
        <dbReference type="PROSITE" id="PS50076"/>
    </source>
</evidence>
<dbReference type="CDD" id="cd06257">
    <property type="entry name" value="DnaJ"/>
    <property type="match status" value="1"/>
</dbReference>
<dbReference type="AlphaFoldDB" id="B0S318"/>
<evidence type="ECO:0000313" key="3">
    <source>
        <dbReference type="EMBL" id="BAG08758.1"/>
    </source>
</evidence>
<gene>
    <name evidence="3" type="ordered locus">FMG_1340</name>
</gene>
<reference evidence="3 4" key="1">
    <citation type="journal article" date="2008" name="DNA Res.">
        <title>Complete genome sequence of Finegoldia magna, an anaerobic opportunistic pathogen.</title>
        <authorList>
            <person name="Goto T."/>
            <person name="Yamashita A."/>
            <person name="Hirakawa H."/>
            <person name="Matsutani M."/>
            <person name="Todo K."/>
            <person name="Ohshima K."/>
            <person name="Toh H."/>
            <person name="Miyamoto K."/>
            <person name="Kuhara S."/>
            <person name="Hattori M."/>
            <person name="Shimizu T."/>
            <person name="Akimoto S."/>
        </authorList>
    </citation>
    <scope>NUCLEOTIDE SEQUENCE [LARGE SCALE GENOMIC DNA]</scope>
    <source>
        <strain evidence="4">ATCC 29328 / DSM 20472 / WAL 2508</strain>
    </source>
</reference>
<dbReference type="HOGENOM" id="CLU_089311_0_0_9"/>
<organism evidence="3 4">
    <name type="scientific">Finegoldia magna (strain ATCC 29328 / DSM 20472 / WAL 2508)</name>
    <name type="common">Peptostreptococcus magnus</name>
    <dbReference type="NCBI Taxonomy" id="334413"/>
    <lineage>
        <taxon>Bacteria</taxon>
        <taxon>Bacillati</taxon>
        <taxon>Bacillota</taxon>
        <taxon>Tissierellia</taxon>
        <taxon>Tissierellales</taxon>
        <taxon>Peptoniphilaceae</taxon>
        <taxon>Finegoldia</taxon>
    </lineage>
</organism>
<dbReference type="InterPro" id="IPR001623">
    <property type="entry name" value="DnaJ_domain"/>
</dbReference>
<dbReference type="STRING" id="334413.FMG_1340"/>
<dbReference type="Gene3D" id="1.10.287.110">
    <property type="entry name" value="DnaJ domain"/>
    <property type="match status" value="1"/>
</dbReference>
<proteinExistence type="predicted"/>
<dbReference type="eggNOG" id="COG0484">
    <property type="taxonomic scope" value="Bacteria"/>
</dbReference>
<dbReference type="InterPro" id="IPR036869">
    <property type="entry name" value="J_dom_sf"/>
</dbReference>
<dbReference type="EMBL" id="AP008971">
    <property type="protein sequence ID" value="BAG08758.1"/>
    <property type="molecule type" value="Genomic_DNA"/>
</dbReference>
<dbReference type="RefSeq" id="WP_012291004.1">
    <property type="nucleotide sequence ID" value="NC_010376.1"/>
</dbReference>
<evidence type="ECO:0000256" key="1">
    <source>
        <dbReference type="ARBA" id="ARBA00022705"/>
    </source>
</evidence>
<protein>
    <recommendedName>
        <fullName evidence="2">J domain-containing protein</fullName>
    </recommendedName>
</protein>